<gene>
    <name evidence="1" type="primary">SLC12A6_1</name>
    <name evidence="1" type="ORF">EYF80_054847</name>
</gene>
<reference evidence="1 2" key="1">
    <citation type="submission" date="2019-03" db="EMBL/GenBank/DDBJ databases">
        <title>First draft genome of Liparis tanakae, snailfish: a comprehensive survey of snailfish specific genes.</title>
        <authorList>
            <person name="Kim W."/>
            <person name="Song I."/>
            <person name="Jeong J.-H."/>
            <person name="Kim D."/>
            <person name="Kim S."/>
            <person name="Ryu S."/>
            <person name="Song J.Y."/>
            <person name="Lee S.K."/>
        </authorList>
    </citation>
    <scope>NUCLEOTIDE SEQUENCE [LARGE SCALE GENOMIC DNA]</scope>
    <source>
        <tissue evidence="1">Muscle</tissue>
    </source>
</reference>
<accession>A0A4Z2F2K9</accession>
<proteinExistence type="predicted"/>
<dbReference type="Proteomes" id="UP000314294">
    <property type="component" value="Unassembled WGS sequence"/>
</dbReference>
<comment type="caution">
    <text evidence="1">The sequence shown here is derived from an EMBL/GenBank/DDBJ whole genome shotgun (WGS) entry which is preliminary data.</text>
</comment>
<dbReference type="EMBL" id="SRLO01001853">
    <property type="protein sequence ID" value="TNN34991.1"/>
    <property type="molecule type" value="Genomic_DNA"/>
</dbReference>
<protein>
    <submittedName>
        <fullName evidence="1">Solute carrier family 12 member 6</fullName>
    </submittedName>
</protein>
<dbReference type="AlphaFoldDB" id="A0A4Z2F2K9"/>
<organism evidence="1 2">
    <name type="scientific">Liparis tanakae</name>
    <name type="common">Tanaka's snailfish</name>
    <dbReference type="NCBI Taxonomy" id="230148"/>
    <lineage>
        <taxon>Eukaryota</taxon>
        <taxon>Metazoa</taxon>
        <taxon>Chordata</taxon>
        <taxon>Craniata</taxon>
        <taxon>Vertebrata</taxon>
        <taxon>Euteleostomi</taxon>
        <taxon>Actinopterygii</taxon>
        <taxon>Neopterygii</taxon>
        <taxon>Teleostei</taxon>
        <taxon>Neoteleostei</taxon>
        <taxon>Acanthomorphata</taxon>
        <taxon>Eupercaria</taxon>
        <taxon>Perciformes</taxon>
        <taxon>Cottioidei</taxon>
        <taxon>Cottales</taxon>
        <taxon>Liparidae</taxon>
        <taxon>Liparis</taxon>
    </lineage>
</organism>
<evidence type="ECO:0000313" key="2">
    <source>
        <dbReference type="Proteomes" id="UP000314294"/>
    </source>
</evidence>
<evidence type="ECO:0000313" key="1">
    <source>
        <dbReference type="EMBL" id="TNN34991.1"/>
    </source>
</evidence>
<keyword evidence="2" id="KW-1185">Reference proteome</keyword>
<sequence>MASQSCSTWRLSVALRGSVRCRICMLGNRTLVRDGFDVCSKTVTRGNVTAPSRLAESFCPPGNGSDAPCDEYFTHNNLTEIQSIPGLGSGILRVIWTFSGGASSTSSSSSEYRLPIRTNECLSFTSWACQWQYNGFLLTISTTSTSASILSWYRNMARSFFIWMLLSSIWATEGQQHQHPPVVDDPPDVDVAIGEALVVARVEGHVFGHHQGQTTGLDQVDDALPHLRRHHDLAETFDSLDLHHILDGLAEKNVEKQKKSATEHNGGPRSTPLSSTYLLGRLHFPIAVQEVALDDGAHDGQTLSRLQLRGEGEKTRVFDVEVLVELQQHEQLRPVESKRVKRSRKTSKTFKTLKHFKTIKTFNTFKTFKTYKTFSNFETFKTFKTVKTLKTFKTFKTFKTVNTFKIFKTYKNFNTFKTFKTFSTFKTS</sequence>
<name>A0A4Z2F2K9_9TELE</name>